<dbReference type="EMBL" id="CP001826">
    <property type="protein sequence ID" value="ACZ42861.1"/>
    <property type="molecule type" value="Genomic_DNA"/>
</dbReference>
<dbReference type="HOGENOM" id="CLU_1049445_0_0_0"/>
<dbReference type="SUPFAM" id="SSF51695">
    <property type="entry name" value="PLC-like phosphodiesterases"/>
    <property type="match status" value="1"/>
</dbReference>
<protein>
    <submittedName>
        <fullName evidence="2">Glycerophosphoryl diester phosphodiesterase</fullName>
    </submittedName>
</protein>
<gene>
    <name evidence="2" type="ordered locus">Tter_1955</name>
</gene>
<feature type="domain" description="GP-PDE" evidence="1">
    <location>
        <begin position="14"/>
        <end position="58"/>
    </location>
</feature>
<dbReference type="Proteomes" id="UP000000323">
    <property type="component" value="Chromosome 2"/>
</dbReference>
<dbReference type="RefSeq" id="WP_012875892.1">
    <property type="nucleotide sequence ID" value="NC_013526.1"/>
</dbReference>
<evidence type="ECO:0000313" key="3">
    <source>
        <dbReference type="Proteomes" id="UP000000323"/>
    </source>
</evidence>
<dbReference type="CDD" id="cd08556">
    <property type="entry name" value="GDPD"/>
    <property type="match status" value="1"/>
</dbReference>
<dbReference type="GO" id="GO:0008081">
    <property type="term" value="F:phosphoric diester hydrolase activity"/>
    <property type="evidence" value="ECO:0007669"/>
    <property type="project" value="InterPro"/>
</dbReference>
<dbReference type="InterPro" id="IPR030395">
    <property type="entry name" value="GP_PDE_dom"/>
</dbReference>
<dbReference type="KEGG" id="ttr:Tter_1955"/>
<proteinExistence type="predicted"/>
<sequence length="265" mass="29441">MSCQTRGRTIAIAHRGAHNAWIPENSLQAVREALGLGADWVEFDVWNDAQGKLVVTHDLYPNGKEPPRPYPPVEPFLELVASSDMGLNFDWKGFGAERHVARLLRSFDLTCRTIVSSGSPEVLLRLKHHDPAITTGLSISASPSRLRRLLAEVPGLRRVPLWYLLAGTSPLRSWLVDQLDLLLEVSQVDAIMLHYPLASATVVQAIRDRHKGVYLWTAHDVETFHSLLPLQPDGIAMDDMWTLLGAQATREISPNPLGLAIEPHP</sequence>
<keyword evidence="3" id="KW-1185">Reference proteome</keyword>
<dbReference type="PANTHER" id="PTHR46211:SF14">
    <property type="entry name" value="GLYCEROPHOSPHODIESTER PHOSPHODIESTERASE"/>
    <property type="match status" value="1"/>
</dbReference>
<dbReference type="PROSITE" id="PS50007">
    <property type="entry name" value="PIPLC_X_DOMAIN"/>
    <property type="match status" value="1"/>
</dbReference>
<dbReference type="PANTHER" id="PTHR46211">
    <property type="entry name" value="GLYCEROPHOSPHORYL DIESTER PHOSPHODIESTERASE"/>
    <property type="match status" value="1"/>
</dbReference>
<dbReference type="STRING" id="525904.Tter_1955"/>
<evidence type="ECO:0000313" key="2">
    <source>
        <dbReference type="EMBL" id="ACZ42861.1"/>
    </source>
</evidence>
<dbReference type="InterPro" id="IPR017946">
    <property type="entry name" value="PLC-like_Pdiesterase_TIM-brl"/>
</dbReference>
<name>D1CGJ0_THET1</name>
<dbReference type="eggNOG" id="COG0584">
    <property type="taxonomic scope" value="Bacteria"/>
</dbReference>
<reference evidence="3" key="1">
    <citation type="journal article" date="2010" name="Stand. Genomic Sci.">
        <title>Complete genome sequence of 'Thermobaculum terrenum' type strain (YNP1).</title>
        <authorList>
            <person name="Kiss H."/>
            <person name="Cleland D."/>
            <person name="Lapidus A."/>
            <person name="Lucas S."/>
            <person name="Glavina Del Rio T."/>
            <person name="Nolan M."/>
            <person name="Tice H."/>
            <person name="Han C."/>
            <person name="Goodwin L."/>
            <person name="Pitluck S."/>
            <person name="Liolios K."/>
            <person name="Ivanova N."/>
            <person name="Mavromatis K."/>
            <person name="Ovchinnikova G."/>
            <person name="Pati A."/>
            <person name="Chen A."/>
            <person name="Palaniappan K."/>
            <person name="Land M."/>
            <person name="Hauser L."/>
            <person name="Chang Y."/>
            <person name="Jeffries C."/>
            <person name="Lu M."/>
            <person name="Brettin T."/>
            <person name="Detter J."/>
            <person name="Goker M."/>
            <person name="Tindall B."/>
            <person name="Beck B."/>
            <person name="McDermott T."/>
            <person name="Woyke T."/>
            <person name="Bristow J."/>
            <person name="Eisen J."/>
            <person name="Markowitz V."/>
            <person name="Hugenholtz P."/>
            <person name="Kyrpides N."/>
            <person name="Klenk H."/>
            <person name="Cheng J."/>
        </authorList>
    </citation>
    <scope>NUCLEOTIDE SEQUENCE [LARGE SCALE GENOMIC DNA]</scope>
    <source>
        <strain evidence="3">ATCC BAA-798 / YNP1</strain>
    </source>
</reference>
<dbReference type="Gene3D" id="3.20.20.190">
    <property type="entry name" value="Phosphatidylinositol (PI) phosphodiesterase"/>
    <property type="match status" value="2"/>
</dbReference>
<dbReference type="OrthoDB" id="5241788at2"/>
<dbReference type="GO" id="GO:0006629">
    <property type="term" value="P:lipid metabolic process"/>
    <property type="evidence" value="ECO:0007669"/>
    <property type="project" value="InterPro"/>
</dbReference>
<evidence type="ECO:0000259" key="1">
    <source>
        <dbReference type="Pfam" id="PF03009"/>
    </source>
</evidence>
<organism evidence="2 3">
    <name type="scientific">Thermobaculum terrenum (strain ATCC BAA-798 / CCMEE 7001 / YNP1)</name>
    <dbReference type="NCBI Taxonomy" id="525904"/>
    <lineage>
        <taxon>Bacteria</taxon>
        <taxon>Bacillati</taxon>
        <taxon>Chloroflexota</taxon>
        <taxon>Chloroflexia</taxon>
        <taxon>Candidatus Thermobaculales</taxon>
        <taxon>Candidatus Thermobaculaceae</taxon>
        <taxon>Thermobaculum</taxon>
    </lineage>
</organism>
<dbReference type="Pfam" id="PF03009">
    <property type="entry name" value="GDPD"/>
    <property type="match status" value="1"/>
</dbReference>
<accession>D1CGJ0</accession>
<dbReference type="AlphaFoldDB" id="D1CGJ0"/>